<reference evidence="2" key="1">
    <citation type="submission" date="2019-08" db="EMBL/GenBank/DDBJ databases">
        <authorList>
            <person name="Kucharzyk K."/>
            <person name="Murdoch R.W."/>
            <person name="Higgins S."/>
            <person name="Loffler F."/>
        </authorList>
    </citation>
    <scope>NUCLEOTIDE SEQUENCE</scope>
</reference>
<sequence length="85" mass="9807">MLIMETAMNLQEVGNSVADFGFLIVAAASYIILSTSLFFFFVKWFVRIINGIIERQQNVLDEILNLQKLQRNTLDEISHQVKMRA</sequence>
<proteinExistence type="predicted"/>
<feature type="transmembrane region" description="Helical" evidence="1">
    <location>
        <begin position="20"/>
        <end position="46"/>
    </location>
</feature>
<comment type="caution">
    <text evidence="2">The sequence shown here is derived from an EMBL/GenBank/DDBJ whole genome shotgun (WGS) entry which is preliminary data.</text>
</comment>
<accession>A0A644W4M1</accession>
<organism evidence="2">
    <name type="scientific">bioreactor metagenome</name>
    <dbReference type="NCBI Taxonomy" id="1076179"/>
    <lineage>
        <taxon>unclassified sequences</taxon>
        <taxon>metagenomes</taxon>
        <taxon>ecological metagenomes</taxon>
    </lineage>
</organism>
<keyword evidence="1" id="KW-0472">Membrane</keyword>
<keyword evidence="1" id="KW-1133">Transmembrane helix</keyword>
<dbReference type="EMBL" id="VSSQ01000567">
    <property type="protein sequence ID" value="MPL97642.1"/>
    <property type="molecule type" value="Genomic_DNA"/>
</dbReference>
<gene>
    <name evidence="2" type="ORF">SDC9_43834</name>
</gene>
<evidence type="ECO:0000313" key="2">
    <source>
        <dbReference type="EMBL" id="MPL97642.1"/>
    </source>
</evidence>
<protein>
    <submittedName>
        <fullName evidence="2">Uncharacterized protein</fullName>
    </submittedName>
</protein>
<evidence type="ECO:0000256" key="1">
    <source>
        <dbReference type="SAM" id="Phobius"/>
    </source>
</evidence>
<name>A0A644W4M1_9ZZZZ</name>
<keyword evidence="1" id="KW-0812">Transmembrane</keyword>
<dbReference type="AlphaFoldDB" id="A0A644W4M1"/>